<evidence type="ECO:0000256" key="2">
    <source>
        <dbReference type="ARBA" id="ARBA00011123"/>
    </source>
</evidence>
<comment type="similarity">
    <text evidence="1">Belongs to the GatC family.</text>
</comment>
<accession>A0A9D1KQE3</accession>
<organism evidence="6 7">
    <name type="scientific">Candidatus Ornithomonoglobus intestinigallinarum</name>
    <dbReference type="NCBI Taxonomy" id="2840894"/>
    <lineage>
        <taxon>Bacteria</taxon>
        <taxon>Bacillati</taxon>
        <taxon>Bacillota</taxon>
        <taxon>Clostridia</taxon>
        <taxon>Candidatus Ornithomonoglobus</taxon>
    </lineage>
</organism>
<comment type="catalytic activity">
    <reaction evidence="5">
        <text>L-glutamyl-tRNA(Gln) + L-glutamine + ATP + H2O = L-glutaminyl-tRNA(Gln) + L-glutamate + ADP + phosphate + H(+)</text>
        <dbReference type="Rhea" id="RHEA:17521"/>
        <dbReference type="Rhea" id="RHEA-COMP:9681"/>
        <dbReference type="Rhea" id="RHEA-COMP:9684"/>
        <dbReference type="ChEBI" id="CHEBI:15377"/>
        <dbReference type="ChEBI" id="CHEBI:15378"/>
        <dbReference type="ChEBI" id="CHEBI:29985"/>
        <dbReference type="ChEBI" id="CHEBI:30616"/>
        <dbReference type="ChEBI" id="CHEBI:43474"/>
        <dbReference type="ChEBI" id="CHEBI:58359"/>
        <dbReference type="ChEBI" id="CHEBI:78520"/>
        <dbReference type="ChEBI" id="CHEBI:78521"/>
        <dbReference type="ChEBI" id="CHEBI:456216"/>
    </reaction>
</comment>
<evidence type="ECO:0000313" key="6">
    <source>
        <dbReference type="EMBL" id="HIT84931.1"/>
    </source>
</evidence>
<name>A0A9D1KQE3_9FIRM</name>
<reference evidence="6" key="2">
    <citation type="journal article" date="2021" name="PeerJ">
        <title>Extensive microbial diversity within the chicken gut microbiome revealed by metagenomics and culture.</title>
        <authorList>
            <person name="Gilroy R."/>
            <person name="Ravi A."/>
            <person name="Getino M."/>
            <person name="Pursley I."/>
            <person name="Horton D.L."/>
            <person name="Alikhan N.F."/>
            <person name="Baker D."/>
            <person name="Gharbi K."/>
            <person name="Hall N."/>
            <person name="Watson M."/>
            <person name="Adriaenssens E.M."/>
            <person name="Foster-Nyarko E."/>
            <person name="Jarju S."/>
            <person name="Secka A."/>
            <person name="Antonio M."/>
            <person name="Oren A."/>
            <person name="Chaudhuri R.R."/>
            <person name="La Ragione R."/>
            <person name="Hildebrand F."/>
            <person name="Pallen M.J."/>
        </authorList>
    </citation>
    <scope>NUCLEOTIDE SEQUENCE</scope>
    <source>
        <strain evidence="6">CHK181-108</strain>
    </source>
</reference>
<comment type="catalytic activity">
    <reaction evidence="4">
        <text>L-aspartyl-tRNA(Asn) + L-glutamine + ATP + H2O = L-asparaginyl-tRNA(Asn) + L-glutamate + ADP + phosphate + 2 H(+)</text>
        <dbReference type="Rhea" id="RHEA:14513"/>
        <dbReference type="Rhea" id="RHEA-COMP:9674"/>
        <dbReference type="Rhea" id="RHEA-COMP:9677"/>
        <dbReference type="ChEBI" id="CHEBI:15377"/>
        <dbReference type="ChEBI" id="CHEBI:15378"/>
        <dbReference type="ChEBI" id="CHEBI:29985"/>
        <dbReference type="ChEBI" id="CHEBI:30616"/>
        <dbReference type="ChEBI" id="CHEBI:43474"/>
        <dbReference type="ChEBI" id="CHEBI:58359"/>
        <dbReference type="ChEBI" id="CHEBI:78515"/>
        <dbReference type="ChEBI" id="CHEBI:78516"/>
        <dbReference type="ChEBI" id="CHEBI:456216"/>
    </reaction>
</comment>
<dbReference type="AlphaFoldDB" id="A0A9D1KQE3"/>
<evidence type="ECO:0000256" key="3">
    <source>
        <dbReference type="ARBA" id="ARBA00024799"/>
    </source>
</evidence>
<dbReference type="Pfam" id="PF02686">
    <property type="entry name" value="GatC"/>
    <property type="match status" value="1"/>
</dbReference>
<protein>
    <submittedName>
        <fullName evidence="6">Asp-tRNA(Asn)/Glu-tRNA(Gln) amidotransferase subunit GatC</fullName>
    </submittedName>
</protein>
<dbReference type="NCBIfam" id="TIGR00135">
    <property type="entry name" value="gatC"/>
    <property type="match status" value="1"/>
</dbReference>
<evidence type="ECO:0000256" key="1">
    <source>
        <dbReference type="ARBA" id="ARBA00010757"/>
    </source>
</evidence>
<reference evidence="6" key="1">
    <citation type="submission" date="2020-10" db="EMBL/GenBank/DDBJ databases">
        <authorList>
            <person name="Gilroy R."/>
        </authorList>
    </citation>
    <scope>NUCLEOTIDE SEQUENCE</scope>
    <source>
        <strain evidence="6">CHK181-108</strain>
    </source>
</reference>
<dbReference type="Gene3D" id="1.10.20.60">
    <property type="entry name" value="Glu-tRNAGln amidotransferase C subunit, N-terminal domain"/>
    <property type="match status" value="1"/>
</dbReference>
<proteinExistence type="inferred from homology"/>
<dbReference type="SUPFAM" id="SSF141000">
    <property type="entry name" value="Glu-tRNAGln amidotransferase C subunit"/>
    <property type="match status" value="1"/>
</dbReference>
<comment type="subunit">
    <text evidence="2">Heterotrimer of A, B and C subunits.</text>
</comment>
<dbReference type="Proteomes" id="UP000824165">
    <property type="component" value="Unassembled WGS sequence"/>
</dbReference>
<gene>
    <name evidence="6" type="primary">gatC</name>
    <name evidence="6" type="ORF">IAA60_03380</name>
</gene>
<evidence type="ECO:0000256" key="5">
    <source>
        <dbReference type="ARBA" id="ARBA00047913"/>
    </source>
</evidence>
<comment type="function">
    <text evidence="3">Allows the formation of correctly charged Asn-tRNA(Asn) or Gln-tRNA(Gln) through the transamidation of misacylated Asp-tRNA(Asn) or Glu-tRNA(Gln) in organisms which lack either or both of asparaginyl-tRNA or glutaminyl-tRNA synthetases. The reaction takes place in the presence of glutamine and ATP through an activated phospho-Asp-tRNA(Asn) or phospho-Glu-tRNA(Gln).</text>
</comment>
<dbReference type="InterPro" id="IPR003837">
    <property type="entry name" value="GatC"/>
</dbReference>
<evidence type="ECO:0000313" key="7">
    <source>
        <dbReference type="Proteomes" id="UP000824165"/>
    </source>
</evidence>
<dbReference type="EMBL" id="DVLU01000029">
    <property type="protein sequence ID" value="HIT84931.1"/>
    <property type="molecule type" value="Genomic_DNA"/>
</dbReference>
<dbReference type="GO" id="GO:0006450">
    <property type="term" value="P:regulation of translational fidelity"/>
    <property type="evidence" value="ECO:0007669"/>
    <property type="project" value="InterPro"/>
</dbReference>
<dbReference type="GO" id="GO:0070681">
    <property type="term" value="P:glutaminyl-tRNAGln biosynthesis via transamidation"/>
    <property type="evidence" value="ECO:0007669"/>
    <property type="project" value="TreeGrafter"/>
</dbReference>
<sequence>MFNAEMTRHLAELSKIAFTDSELEKMTADMTDIIKLMDKVREFDSCSEPYTLPPVGCGKLREDKRGESYPAEEITKNAAVSKNNSFVVPKVV</sequence>
<dbReference type="PANTHER" id="PTHR15004:SF0">
    <property type="entry name" value="GLUTAMYL-TRNA(GLN) AMIDOTRANSFERASE SUBUNIT C, MITOCHONDRIAL"/>
    <property type="match status" value="1"/>
</dbReference>
<evidence type="ECO:0000256" key="4">
    <source>
        <dbReference type="ARBA" id="ARBA00047380"/>
    </source>
</evidence>
<comment type="caution">
    <text evidence="6">The sequence shown here is derived from an EMBL/GenBank/DDBJ whole genome shotgun (WGS) entry which is preliminary data.</text>
</comment>
<dbReference type="InterPro" id="IPR036113">
    <property type="entry name" value="Asp/Glu-ADT_sf_sub_c"/>
</dbReference>
<dbReference type="PANTHER" id="PTHR15004">
    <property type="entry name" value="GLUTAMYL-TRNA(GLN) AMIDOTRANSFERASE SUBUNIT C, MITOCHONDRIAL"/>
    <property type="match status" value="1"/>
</dbReference>